<evidence type="ECO:0000256" key="1">
    <source>
        <dbReference type="ARBA" id="ARBA00006642"/>
    </source>
</evidence>
<comment type="caution">
    <text evidence="13">Was originally thought to be a dihydrodipicolinate reductase (DHDPR), catalyzing the conversion of dihydrodipicolinate to tetrahydrodipicolinate. However, it was shown in E.coli that the substrate of the enzymatic reaction is not dihydrodipicolinate (DHDP) but in fact (2S,4S)-4-hydroxy-2,3,4,5-tetrahydrodipicolinic acid (HTPA), the product released by the DapA-catalyzed reaction.</text>
</comment>
<comment type="catalytic activity">
    <reaction evidence="11 13">
        <text>(S)-2,3,4,5-tetrahydrodipicolinate + NADP(+) + H2O = (2S,4S)-4-hydroxy-2,3,4,5-tetrahydrodipicolinate + NADPH + H(+)</text>
        <dbReference type="Rhea" id="RHEA:35331"/>
        <dbReference type="ChEBI" id="CHEBI:15377"/>
        <dbReference type="ChEBI" id="CHEBI:15378"/>
        <dbReference type="ChEBI" id="CHEBI:16845"/>
        <dbReference type="ChEBI" id="CHEBI:57783"/>
        <dbReference type="ChEBI" id="CHEBI:58349"/>
        <dbReference type="ChEBI" id="CHEBI:67139"/>
        <dbReference type="EC" id="1.17.1.8"/>
    </reaction>
</comment>
<feature type="binding site" evidence="13">
    <location>
        <begin position="102"/>
        <end position="105"/>
    </location>
    <ligand>
        <name>NAD(+)</name>
        <dbReference type="ChEBI" id="CHEBI:57540"/>
    </ligand>
</feature>
<feature type="domain" description="Dihydrodipicolinate reductase C-terminal" evidence="15">
    <location>
        <begin position="108"/>
        <end position="244"/>
    </location>
</feature>
<dbReference type="CDD" id="cd02274">
    <property type="entry name" value="DHDPR_N"/>
    <property type="match status" value="1"/>
</dbReference>
<feature type="binding site" evidence="13">
    <location>
        <begin position="9"/>
        <end position="14"/>
    </location>
    <ligand>
        <name>NAD(+)</name>
        <dbReference type="ChEBI" id="CHEBI:57540"/>
    </ligand>
</feature>
<dbReference type="GO" id="GO:0051287">
    <property type="term" value="F:NAD binding"/>
    <property type="evidence" value="ECO:0007669"/>
    <property type="project" value="UniProtKB-UniRule"/>
</dbReference>
<keyword evidence="4 13" id="KW-0521">NADP</keyword>
<keyword evidence="17" id="KW-1185">Reference proteome</keyword>
<evidence type="ECO:0000256" key="6">
    <source>
        <dbReference type="ARBA" id="ARBA00023002"/>
    </source>
</evidence>
<keyword evidence="3 13" id="KW-0028">Amino-acid biosynthesis</keyword>
<organism evidence="16 17">
    <name type="scientific">Janibacter alkaliphilus</name>
    <dbReference type="NCBI Taxonomy" id="1069963"/>
    <lineage>
        <taxon>Bacteria</taxon>
        <taxon>Bacillati</taxon>
        <taxon>Actinomycetota</taxon>
        <taxon>Actinomycetes</taxon>
        <taxon>Micrococcales</taxon>
        <taxon>Intrasporangiaceae</taxon>
        <taxon>Janibacter</taxon>
    </lineage>
</organism>
<evidence type="ECO:0000256" key="5">
    <source>
        <dbReference type="ARBA" id="ARBA00022915"/>
    </source>
</evidence>
<dbReference type="InterPro" id="IPR022664">
    <property type="entry name" value="DapB_N_CS"/>
</dbReference>
<sequence>MTIQVAVIGAGGRMGATVCEAVEAAPGTELVARFDEGDDLGDLGGAQVAVDFTVPDVSPGNVARCVRQGVHVVVGTSGWGEEKLSALREQLAERPEVGVLIAPNFAIGAVLMMQFAQQAARFYESVEVVELHHPRKVDAPSGTAARTAEMIGQARAEAGLGEVPDATTDDPDGARGALVHGVPVHAVRLRGLVAHQEVLLGGEGEQLTIRHDSFDRVSFMPGVLTGIREVGAHPGVTVGLEHYLGI</sequence>
<dbReference type="InterPro" id="IPR000846">
    <property type="entry name" value="DapB_N"/>
</dbReference>
<evidence type="ECO:0000259" key="14">
    <source>
        <dbReference type="Pfam" id="PF01113"/>
    </source>
</evidence>
<feature type="active site" description="Proton donor/acceptor" evidence="13">
    <location>
        <position position="132"/>
    </location>
</feature>
<dbReference type="RefSeq" id="WP_179463715.1">
    <property type="nucleotide sequence ID" value="NZ_JACBZX010000001.1"/>
</dbReference>
<feature type="binding site" evidence="13">
    <location>
        <position position="133"/>
    </location>
    <ligand>
        <name>(S)-2,3,4,5-tetrahydrodipicolinate</name>
        <dbReference type="ChEBI" id="CHEBI:16845"/>
    </ligand>
</feature>
<feature type="domain" description="Dihydrodipicolinate reductase N-terminal" evidence="14">
    <location>
        <begin position="3"/>
        <end position="105"/>
    </location>
</feature>
<evidence type="ECO:0000256" key="3">
    <source>
        <dbReference type="ARBA" id="ARBA00022605"/>
    </source>
</evidence>
<dbReference type="PROSITE" id="PS01298">
    <property type="entry name" value="DAPB"/>
    <property type="match status" value="1"/>
</dbReference>
<evidence type="ECO:0000256" key="10">
    <source>
        <dbReference type="ARBA" id="ARBA00038983"/>
    </source>
</evidence>
<dbReference type="UniPathway" id="UPA00034">
    <property type="reaction ID" value="UER00018"/>
</dbReference>
<keyword evidence="2 13" id="KW-0963">Cytoplasm</keyword>
<keyword evidence="6 13" id="KW-0560">Oxidoreductase</keyword>
<dbReference type="Pfam" id="PF05173">
    <property type="entry name" value="DapB_C"/>
    <property type="match status" value="1"/>
</dbReference>
<comment type="catalytic activity">
    <reaction evidence="12 13">
        <text>(S)-2,3,4,5-tetrahydrodipicolinate + NAD(+) + H2O = (2S,4S)-4-hydroxy-2,3,4,5-tetrahydrodipicolinate + NADH + H(+)</text>
        <dbReference type="Rhea" id="RHEA:35323"/>
        <dbReference type="ChEBI" id="CHEBI:15377"/>
        <dbReference type="ChEBI" id="CHEBI:15378"/>
        <dbReference type="ChEBI" id="CHEBI:16845"/>
        <dbReference type="ChEBI" id="CHEBI:57540"/>
        <dbReference type="ChEBI" id="CHEBI:57945"/>
        <dbReference type="ChEBI" id="CHEBI:67139"/>
        <dbReference type="EC" id="1.17.1.8"/>
    </reaction>
</comment>
<evidence type="ECO:0000256" key="8">
    <source>
        <dbReference type="ARBA" id="ARBA00023154"/>
    </source>
</evidence>
<keyword evidence="5 13" id="KW-0220">Diaminopimelate biosynthesis</keyword>
<dbReference type="PANTHER" id="PTHR20836">
    <property type="entry name" value="DIHYDRODIPICOLINATE REDUCTASE"/>
    <property type="match status" value="1"/>
</dbReference>
<comment type="pathway">
    <text evidence="9 13">Amino-acid biosynthesis; L-lysine biosynthesis via DAP pathway; (S)-tetrahydrodipicolinate from L-aspartate: step 4/4.</text>
</comment>
<dbReference type="EMBL" id="JACBZX010000001">
    <property type="protein sequence ID" value="NYG38536.1"/>
    <property type="molecule type" value="Genomic_DNA"/>
</dbReference>
<proteinExistence type="inferred from homology"/>
<dbReference type="SUPFAM" id="SSF51735">
    <property type="entry name" value="NAD(P)-binding Rossmann-fold domains"/>
    <property type="match status" value="1"/>
</dbReference>
<dbReference type="NCBIfam" id="TIGR00036">
    <property type="entry name" value="dapB"/>
    <property type="match status" value="1"/>
</dbReference>
<comment type="subunit">
    <text evidence="13">Homotetramer.</text>
</comment>
<dbReference type="GO" id="GO:0009089">
    <property type="term" value="P:lysine biosynthetic process via diaminopimelate"/>
    <property type="evidence" value="ECO:0007669"/>
    <property type="project" value="UniProtKB-UniRule"/>
</dbReference>
<dbReference type="Gene3D" id="3.30.360.10">
    <property type="entry name" value="Dihydrodipicolinate Reductase, domain 2"/>
    <property type="match status" value="1"/>
</dbReference>
<keyword evidence="8 13" id="KW-0457">Lysine biosynthesis</keyword>
<evidence type="ECO:0000256" key="11">
    <source>
        <dbReference type="ARBA" id="ARBA00049080"/>
    </source>
</evidence>
<evidence type="ECO:0000256" key="4">
    <source>
        <dbReference type="ARBA" id="ARBA00022857"/>
    </source>
</evidence>
<feature type="binding site" evidence="13">
    <location>
        <position position="33"/>
    </location>
    <ligand>
        <name>NADP(+)</name>
        <dbReference type="ChEBI" id="CHEBI:58349"/>
    </ligand>
</feature>
<evidence type="ECO:0000256" key="7">
    <source>
        <dbReference type="ARBA" id="ARBA00023027"/>
    </source>
</evidence>
<dbReference type="GO" id="GO:0050661">
    <property type="term" value="F:NADP binding"/>
    <property type="evidence" value="ECO:0007669"/>
    <property type="project" value="UniProtKB-UniRule"/>
</dbReference>
<reference evidence="16 17" key="1">
    <citation type="submission" date="2020-07" db="EMBL/GenBank/DDBJ databases">
        <title>Sequencing the genomes of 1000 actinobacteria strains.</title>
        <authorList>
            <person name="Klenk H.-P."/>
        </authorList>
    </citation>
    <scope>NUCLEOTIDE SEQUENCE [LARGE SCALE GENOMIC DNA]</scope>
    <source>
        <strain evidence="16 17">DSM 24723</strain>
    </source>
</reference>
<feature type="active site" description="Proton donor" evidence="13">
    <location>
        <position position="136"/>
    </location>
</feature>
<feature type="binding site" evidence="13">
    <location>
        <begin position="142"/>
        <end position="143"/>
    </location>
    <ligand>
        <name>(S)-2,3,4,5-tetrahydrodipicolinate</name>
        <dbReference type="ChEBI" id="CHEBI:16845"/>
    </ligand>
</feature>
<dbReference type="HAMAP" id="MF_00102">
    <property type="entry name" value="DapB"/>
    <property type="match status" value="1"/>
</dbReference>
<comment type="function">
    <text evidence="13">Catalyzes the conversion of 4-hydroxy-tetrahydrodipicolinate (HTPA) to tetrahydrodipicolinate.</text>
</comment>
<accession>A0A852X6A3</accession>
<evidence type="ECO:0000259" key="15">
    <source>
        <dbReference type="Pfam" id="PF05173"/>
    </source>
</evidence>
<name>A0A852X6A3_9MICO</name>
<evidence type="ECO:0000313" key="16">
    <source>
        <dbReference type="EMBL" id="NYG38536.1"/>
    </source>
</evidence>
<evidence type="ECO:0000313" key="17">
    <source>
        <dbReference type="Proteomes" id="UP000592181"/>
    </source>
</evidence>
<dbReference type="SUPFAM" id="SSF55347">
    <property type="entry name" value="Glyceraldehyde-3-phosphate dehydrogenase-like, C-terminal domain"/>
    <property type="match status" value="1"/>
</dbReference>
<dbReference type="GO" id="GO:0005737">
    <property type="term" value="C:cytoplasm"/>
    <property type="evidence" value="ECO:0007669"/>
    <property type="project" value="UniProtKB-SubCell"/>
</dbReference>
<dbReference type="Proteomes" id="UP000592181">
    <property type="component" value="Unassembled WGS sequence"/>
</dbReference>
<evidence type="ECO:0000256" key="13">
    <source>
        <dbReference type="HAMAP-Rule" id="MF_00102"/>
    </source>
</evidence>
<dbReference type="EC" id="1.17.1.8" evidence="10 13"/>
<dbReference type="FunFam" id="3.30.360.10:FF:000009">
    <property type="entry name" value="4-hydroxy-tetrahydrodipicolinate reductase"/>
    <property type="match status" value="1"/>
</dbReference>
<feature type="binding site" evidence="13">
    <location>
        <begin position="75"/>
        <end position="77"/>
    </location>
    <ligand>
        <name>NAD(+)</name>
        <dbReference type="ChEBI" id="CHEBI:57540"/>
    </ligand>
</feature>
<dbReference type="AlphaFoldDB" id="A0A852X6A3"/>
<dbReference type="InterPro" id="IPR036291">
    <property type="entry name" value="NAD(P)-bd_dom_sf"/>
</dbReference>
<dbReference type="Gene3D" id="3.40.50.720">
    <property type="entry name" value="NAD(P)-binding Rossmann-like Domain"/>
    <property type="match status" value="1"/>
</dbReference>
<dbReference type="PANTHER" id="PTHR20836:SF0">
    <property type="entry name" value="4-HYDROXY-TETRAHYDRODIPICOLINATE REDUCTASE 1, CHLOROPLASTIC-RELATED"/>
    <property type="match status" value="1"/>
</dbReference>
<evidence type="ECO:0000256" key="12">
    <source>
        <dbReference type="ARBA" id="ARBA00049396"/>
    </source>
</evidence>
<dbReference type="GO" id="GO:0019877">
    <property type="term" value="P:diaminopimelate biosynthetic process"/>
    <property type="evidence" value="ECO:0007669"/>
    <property type="project" value="UniProtKB-UniRule"/>
</dbReference>
<comment type="caution">
    <text evidence="13">Lacks conserved residue(s) required for the propagation of feature annotation.</text>
</comment>
<protein>
    <recommendedName>
        <fullName evidence="10 13">4-hydroxy-tetrahydrodipicolinate reductase</fullName>
        <shortName evidence="13">HTPA reductase</shortName>
        <ecNumber evidence="10 13">1.17.1.8</ecNumber>
    </recommendedName>
</protein>
<comment type="subcellular location">
    <subcellularLocation>
        <location evidence="13">Cytoplasm</location>
    </subcellularLocation>
</comment>
<evidence type="ECO:0000256" key="9">
    <source>
        <dbReference type="ARBA" id="ARBA00037922"/>
    </source>
</evidence>
<dbReference type="Pfam" id="PF01113">
    <property type="entry name" value="DapB_N"/>
    <property type="match status" value="1"/>
</dbReference>
<comment type="similarity">
    <text evidence="1 13">Belongs to the DapB family.</text>
</comment>
<dbReference type="InterPro" id="IPR022663">
    <property type="entry name" value="DapB_C"/>
</dbReference>
<keyword evidence="7 13" id="KW-0520">NAD</keyword>
<dbReference type="GO" id="GO:0008839">
    <property type="term" value="F:4-hydroxy-tetrahydrodipicolinate reductase"/>
    <property type="evidence" value="ECO:0007669"/>
    <property type="project" value="UniProtKB-UniRule"/>
</dbReference>
<dbReference type="InterPro" id="IPR023940">
    <property type="entry name" value="DHDPR_bac"/>
</dbReference>
<dbReference type="GO" id="GO:0016726">
    <property type="term" value="F:oxidoreductase activity, acting on CH or CH2 groups, NAD or NADP as acceptor"/>
    <property type="evidence" value="ECO:0007669"/>
    <property type="project" value="UniProtKB-UniRule"/>
</dbReference>
<comment type="caution">
    <text evidence="16">The sequence shown here is derived from an EMBL/GenBank/DDBJ whole genome shotgun (WGS) entry which is preliminary data.</text>
</comment>
<dbReference type="PIRSF" id="PIRSF000161">
    <property type="entry name" value="DHPR"/>
    <property type="match status" value="1"/>
</dbReference>
<evidence type="ECO:0000256" key="2">
    <source>
        <dbReference type="ARBA" id="ARBA00022490"/>
    </source>
</evidence>
<gene>
    <name evidence="13" type="primary">dapB</name>
    <name evidence="16" type="ORF">BJY28_003005</name>
</gene>